<feature type="chain" id="PRO_5003312019" evidence="7">
    <location>
        <begin position="22"/>
        <end position="501"/>
    </location>
</feature>
<evidence type="ECO:0000256" key="1">
    <source>
        <dbReference type="ARBA" id="ARBA00004442"/>
    </source>
</evidence>
<dbReference type="InterPro" id="IPR050330">
    <property type="entry name" value="Bact_OuterMem_StrucFunc"/>
</dbReference>
<keyword evidence="3 5" id="KW-0472">Membrane</keyword>
<evidence type="ECO:0000256" key="2">
    <source>
        <dbReference type="ARBA" id="ARBA00022729"/>
    </source>
</evidence>
<feature type="compositionally biased region" description="Polar residues" evidence="6">
    <location>
        <begin position="479"/>
        <end position="489"/>
    </location>
</feature>
<evidence type="ECO:0000256" key="4">
    <source>
        <dbReference type="ARBA" id="ARBA00023237"/>
    </source>
</evidence>
<feature type="domain" description="OmpA-like" evidence="8">
    <location>
        <begin position="385"/>
        <end position="501"/>
    </location>
</feature>
<evidence type="ECO:0000313" key="9">
    <source>
        <dbReference type="EMBL" id="AEE54348.1"/>
    </source>
</evidence>
<evidence type="ECO:0000256" key="5">
    <source>
        <dbReference type="PROSITE-ProRule" id="PRU00473"/>
    </source>
</evidence>
<dbReference type="GO" id="GO:0005509">
    <property type="term" value="F:calcium ion binding"/>
    <property type="evidence" value="ECO:0007669"/>
    <property type="project" value="InterPro"/>
</dbReference>
<dbReference type="GO" id="GO:0007155">
    <property type="term" value="P:cell adhesion"/>
    <property type="evidence" value="ECO:0007669"/>
    <property type="project" value="InterPro"/>
</dbReference>
<keyword evidence="4" id="KW-0998">Cell outer membrane</keyword>
<dbReference type="eggNOG" id="COG2885">
    <property type="taxonomic scope" value="Bacteria"/>
</dbReference>
<dbReference type="InterPro" id="IPR028974">
    <property type="entry name" value="TSP_type-3_rpt"/>
</dbReference>
<feature type="region of interest" description="Disordered" evidence="6">
    <location>
        <begin position="477"/>
        <end position="501"/>
    </location>
</feature>
<dbReference type="EMBL" id="CP002691">
    <property type="protein sequence ID" value="AEE54348.1"/>
    <property type="molecule type" value="Genomic_DNA"/>
</dbReference>
<dbReference type="Gene3D" id="4.10.1080.10">
    <property type="entry name" value="TSP type-3 repeat"/>
    <property type="match status" value="1"/>
</dbReference>
<protein>
    <submittedName>
        <fullName evidence="9">OmpA/MotB domain protein</fullName>
    </submittedName>
</protein>
<dbReference type="RefSeq" id="WP_013768865.1">
    <property type="nucleotide sequence ID" value="NC_015510.1"/>
</dbReference>
<dbReference type="InterPro" id="IPR003367">
    <property type="entry name" value="Thrombospondin_3-like_rpt"/>
</dbReference>
<dbReference type="InterPro" id="IPR006664">
    <property type="entry name" value="OMP_bac"/>
</dbReference>
<dbReference type="Pfam" id="PF00691">
    <property type="entry name" value="OmpA"/>
    <property type="match status" value="1"/>
</dbReference>
<feature type="region of interest" description="Disordered" evidence="6">
    <location>
        <begin position="310"/>
        <end position="337"/>
    </location>
</feature>
<dbReference type="PANTHER" id="PTHR30329">
    <property type="entry name" value="STATOR ELEMENT OF FLAGELLAR MOTOR COMPLEX"/>
    <property type="match status" value="1"/>
</dbReference>
<accession>F4KSJ7</accession>
<dbReference type="STRING" id="760192.Halhy_6532"/>
<dbReference type="PRINTS" id="PR01021">
    <property type="entry name" value="OMPADOMAIN"/>
</dbReference>
<dbReference type="PROSITE" id="PS51123">
    <property type="entry name" value="OMPA_2"/>
    <property type="match status" value="1"/>
</dbReference>
<dbReference type="AlphaFoldDB" id="F4KSJ7"/>
<dbReference type="CDD" id="cd07185">
    <property type="entry name" value="OmpA_C-like"/>
    <property type="match status" value="1"/>
</dbReference>
<dbReference type="Proteomes" id="UP000008461">
    <property type="component" value="Chromosome"/>
</dbReference>
<reference evidence="9 10" key="1">
    <citation type="journal article" date="2011" name="Stand. Genomic Sci.">
        <title>Complete genome sequence of Haliscomenobacter hydrossis type strain (O).</title>
        <authorList>
            <consortium name="US DOE Joint Genome Institute (JGI-PGF)"/>
            <person name="Daligault H."/>
            <person name="Lapidus A."/>
            <person name="Zeytun A."/>
            <person name="Nolan M."/>
            <person name="Lucas S."/>
            <person name="Del Rio T.G."/>
            <person name="Tice H."/>
            <person name="Cheng J.F."/>
            <person name="Tapia R."/>
            <person name="Han C."/>
            <person name="Goodwin L."/>
            <person name="Pitluck S."/>
            <person name="Liolios K."/>
            <person name="Pagani I."/>
            <person name="Ivanova N."/>
            <person name="Huntemann M."/>
            <person name="Mavromatis K."/>
            <person name="Mikhailova N."/>
            <person name="Pati A."/>
            <person name="Chen A."/>
            <person name="Palaniappan K."/>
            <person name="Land M."/>
            <person name="Hauser L."/>
            <person name="Brambilla E.M."/>
            <person name="Rohde M."/>
            <person name="Verbarg S."/>
            <person name="Goker M."/>
            <person name="Bristow J."/>
            <person name="Eisen J.A."/>
            <person name="Markowitz V."/>
            <person name="Hugenholtz P."/>
            <person name="Kyrpides N.C."/>
            <person name="Klenk H.P."/>
            <person name="Woyke T."/>
        </authorList>
    </citation>
    <scope>NUCLEOTIDE SEQUENCE [LARGE SCALE GENOMIC DNA]</scope>
    <source>
        <strain evidence="10">ATCC 27775 / DSM 1100 / LMG 10767 / O</strain>
    </source>
</reference>
<dbReference type="KEGG" id="hhy:Halhy_6532"/>
<dbReference type="Pfam" id="PF02412">
    <property type="entry name" value="TSP_3"/>
    <property type="match status" value="6"/>
</dbReference>
<gene>
    <name evidence="9" type="ordered locus">Halhy_6532</name>
</gene>
<dbReference type="SUPFAM" id="SSF103647">
    <property type="entry name" value="TSP type-3 repeat"/>
    <property type="match status" value="1"/>
</dbReference>
<comment type="subcellular location">
    <subcellularLocation>
        <location evidence="1">Cell outer membrane</location>
    </subcellularLocation>
</comment>
<proteinExistence type="predicted"/>
<dbReference type="OrthoDB" id="1522982at2"/>
<dbReference type="HOGENOM" id="CLU_031536_3_0_10"/>
<feature type="signal peptide" evidence="7">
    <location>
        <begin position="1"/>
        <end position="21"/>
    </location>
</feature>
<keyword evidence="2 7" id="KW-0732">Signal</keyword>
<evidence type="ECO:0000256" key="3">
    <source>
        <dbReference type="ARBA" id="ARBA00023136"/>
    </source>
</evidence>
<dbReference type="Gene3D" id="3.30.1330.60">
    <property type="entry name" value="OmpA-like domain"/>
    <property type="match status" value="1"/>
</dbReference>
<feature type="compositionally biased region" description="Basic and acidic residues" evidence="6">
    <location>
        <begin position="492"/>
        <end position="501"/>
    </location>
</feature>
<keyword evidence="10" id="KW-1185">Reference proteome</keyword>
<feature type="compositionally biased region" description="Basic and acidic residues" evidence="6">
    <location>
        <begin position="324"/>
        <end position="337"/>
    </location>
</feature>
<evidence type="ECO:0000259" key="8">
    <source>
        <dbReference type="PROSITE" id="PS51123"/>
    </source>
</evidence>
<evidence type="ECO:0000313" key="10">
    <source>
        <dbReference type="Proteomes" id="UP000008461"/>
    </source>
</evidence>
<evidence type="ECO:0000256" key="6">
    <source>
        <dbReference type="SAM" id="MobiDB-lite"/>
    </source>
</evidence>
<dbReference type="InterPro" id="IPR006665">
    <property type="entry name" value="OmpA-like"/>
</dbReference>
<sequence length="501" mass="53502">MRTLLLSLAFAFVLSMPIAHAQRDLTNDYIAVRALFPNYQYQIDKDWNWDDFTSGFEFEYGRHLSGPLSLAFPLKIGQVKYPNDASGNSLTQGGLFNLDALLHLRPLKSNVFFSPNLFAGIGANYEDLRDLNFALPLGIGLDFKLGGGVYLSTKGEYRIGFTDLRDNIQLGAGLKFFLGGVDDTAKSKDTDKDGIVDTEDQCPTVPGTAKAMGCPDTDDDGITDAKDACPTEAGTAATNGCPDTDNDGIINSKDQCPTEAGTAANNGCPDTDNDGIINSKDQCPTEAGPASNNGCPIRDADGDGVIDANDECPNAAGPASTKGCPDRDSDGIADKNDACPDVKGSLANRGCPDTDGDGIIDSADKCPNQPGPASNNGCPEIAQKDRETLTFAARNVQFETGSAVLKNTSNTILDQVVDILKRYSDYNVRVSGHTDNVGSDELNLKLSKARAKACTDYLVSKGIPANRIVFDGFGESRPVANNATPQGRTQNRRTEFELYQK</sequence>
<reference key="2">
    <citation type="submission" date="2011-04" db="EMBL/GenBank/DDBJ databases">
        <title>Complete sequence of chromosome of Haliscomenobacter hydrossis DSM 1100.</title>
        <authorList>
            <consortium name="US DOE Joint Genome Institute (JGI-PGF)"/>
            <person name="Lucas S."/>
            <person name="Han J."/>
            <person name="Lapidus A."/>
            <person name="Bruce D."/>
            <person name="Goodwin L."/>
            <person name="Pitluck S."/>
            <person name="Peters L."/>
            <person name="Kyrpides N."/>
            <person name="Mavromatis K."/>
            <person name="Ivanova N."/>
            <person name="Ovchinnikova G."/>
            <person name="Pagani I."/>
            <person name="Daligault H."/>
            <person name="Detter J.C."/>
            <person name="Han C."/>
            <person name="Land M."/>
            <person name="Hauser L."/>
            <person name="Markowitz V."/>
            <person name="Cheng J.-F."/>
            <person name="Hugenholtz P."/>
            <person name="Woyke T."/>
            <person name="Wu D."/>
            <person name="Verbarg S."/>
            <person name="Frueling A."/>
            <person name="Brambilla E."/>
            <person name="Klenk H.-P."/>
            <person name="Eisen J.A."/>
        </authorList>
    </citation>
    <scope>NUCLEOTIDE SEQUENCE</scope>
    <source>
        <strain>DSM 1100</strain>
    </source>
</reference>
<dbReference type="PANTHER" id="PTHR30329:SF21">
    <property type="entry name" value="LIPOPROTEIN YIAD-RELATED"/>
    <property type="match status" value="1"/>
</dbReference>
<dbReference type="eggNOG" id="COG3637">
    <property type="taxonomic scope" value="Bacteria"/>
</dbReference>
<evidence type="ECO:0000256" key="7">
    <source>
        <dbReference type="SAM" id="SignalP"/>
    </source>
</evidence>
<organism evidence="9 10">
    <name type="scientific">Haliscomenobacter hydrossis (strain ATCC 27775 / DSM 1100 / LMG 10767 / O)</name>
    <dbReference type="NCBI Taxonomy" id="760192"/>
    <lineage>
        <taxon>Bacteria</taxon>
        <taxon>Pseudomonadati</taxon>
        <taxon>Bacteroidota</taxon>
        <taxon>Saprospiria</taxon>
        <taxon>Saprospirales</taxon>
        <taxon>Haliscomenobacteraceae</taxon>
        <taxon>Haliscomenobacter</taxon>
    </lineage>
</organism>
<name>F4KSJ7_HALH1</name>
<dbReference type="GO" id="GO:0009279">
    <property type="term" value="C:cell outer membrane"/>
    <property type="evidence" value="ECO:0007669"/>
    <property type="project" value="UniProtKB-SubCell"/>
</dbReference>
<dbReference type="SUPFAM" id="SSF103088">
    <property type="entry name" value="OmpA-like"/>
    <property type="match status" value="1"/>
</dbReference>
<dbReference type="InterPro" id="IPR036737">
    <property type="entry name" value="OmpA-like_sf"/>
</dbReference>